<dbReference type="Proteomes" id="UP000034403">
    <property type="component" value="Unassembled WGS sequence"/>
</dbReference>
<dbReference type="SUPFAM" id="SSF52540">
    <property type="entry name" value="P-loop containing nucleoside triphosphate hydrolases"/>
    <property type="match status" value="1"/>
</dbReference>
<dbReference type="InterPro" id="IPR027417">
    <property type="entry name" value="P-loop_NTPase"/>
</dbReference>
<sequence length="631" mass="73665">MEQPKLVPWPWQPPAVKAIVNALQKNGRALVVMATALGKTVTSALAIKKVDTRPVIFLAHSKDILRGARRDYARIFPNRKFGTFHGTTKDVAGADIVFASLQAIHRNLSKFNPRQFRWLIFDESHHAHARTFREVVQYFKCPRLALTATPDRMDLKDIRELFGEEVVNLPLEKAIAEGWLPRIEYHLVTDDALNERYLRQLAKQVLVDGKRLPLDQIRKRIFVKTRDKKIAKIIEGYTEKTIIFCQSIAHANHFSRLLKSSSVYHSGQGWEKNKKALDDLRNGVVRRICVVDAFNEGIDVPDVGLVVFVRTTQSETIFRQQLGRGLRRGKDKLIVLDFAGNIERIRMISQIVRTVAQIHEEIKTKNELGREGYRRNPFLVSGHGFEFTFSRQIVDIERIFDRLEVKPYATWQEASRAARKLGINFVTQYIRMYRKDPQLPADPSDFYEDFPGYPFFLRSKPAVYSSWQDLKKAVSRLNIRTIREYNKRYREDPRLPSHLDRYTEFQGYKELFNSLLYATWQEASRAARRLGVKNYSEYKRRYTSDPRLPINPRRFYGDYPGDSLYLHGTKKVKKYKTWKLAAKAAQRLGIKNSNEYFDERKYLQDPKLPSSPWGQYRNFPGWPVFLGTNRK</sequence>
<dbReference type="GO" id="GO:0005829">
    <property type="term" value="C:cytosol"/>
    <property type="evidence" value="ECO:0007669"/>
    <property type="project" value="TreeGrafter"/>
</dbReference>
<dbReference type="Pfam" id="PF04851">
    <property type="entry name" value="ResIII"/>
    <property type="match status" value="1"/>
</dbReference>
<protein>
    <submittedName>
        <fullName evidence="3">Type III restriction protein res subunit</fullName>
    </submittedName>
</protein>
<dbReference type="GO" id="GO:0005524">
    <property type="term" value="F:ATP binding"/>
    <property type="evidence" value="ECO:0007669"/>
    <property type="project" value="InterPro"/>
</dbReference>
<proteinExistence type="predicted"/>
<dbReference type="GO" id="GO:0016787">
    <property type="term" value="F:hydrolase activity"/>
    <property type="evidence" value="ECO:0007669"/>
    <property type="project" value="InterPro"/>
</dbReference>
<feature type="domain" description="Helicase ATP-binding" evidence="1">
    <location>
        <begin position="20"/>
        <end position="168"/>
    </location>
</feature>
<dbReference type="Pfam" id="PF14882">
    <property type="entry name" value="INT_rpt"/>
    <property type="match status" value="3"/>
</dbReference>
<dbReference type="AlphaFoldDB" id="A0A0G1U7D7"/>
<name>A0A0G1U7D7_9BACT</name>
<dbReference type="PROSITE" id="PS51194">
    <property type="entry name" value="HELICASE_CTER"/>
    <property type="match status" value="1"/>
</dbReference>
<dbReference type="InterPro" id="IPR050742">
    <property type="entry name" value="Helicase_Restrict-Modif_Enz"/>
</dbReference>
<dbReference type="InterPro" id="IPR028229">
    <property type="entry name" value="Integrase_rpt"/>
</dbReference>
<accession>A0A0G1U7D7</accession>
<evidence type="ECO:0000313" key="3">
    <source>
        <dbReference type="EMBL" id="KKU90024.1"/>
    </source>
</evidence>
<dbReference type="Gene3D" id="3.40.50.300">
    <property type="entry name" value="P-loop containing nucleotide triphosphate hydrolases"/>
    <property type="match status" value="2"/>
</dbReference>
<comment type="caution">
    <text evidence="3">The sequence shown here is derived from an EMBL/GenBank/DDBJ whole genome shotgun (WGS) entry which is preliminary data.</text>
</comment>
<dbReference type="Pfam" id="PF00271">
    <property type="entry name" value="Helicase_C"/>
    <property type="match status" value="1"/>
</dbReference>
<dbReference type="InterPro" id="IPR001650">
    <property type="entry name" value="Helicase_C-like"/>
</dbReference>
<dbReference type="GO" id="GO:0003677">
    <property type="term" value="F:DNA binding"/>
    <property type="evidence" value="ECO:0007669"/>
    <property type="project" value="InterPro"/>
</dbReference>
<dbReference type="PANTHER" id="PTHR47396">
    <property type="entry name" value="TYPE I RESTRICTION ENZYME ECOKI R PROTEIN"/>
    <property type="match status" value="1"/>
</dbReference>
<dbReference type="PANTHER" id="PTHR47396:SF1">
    <property type="entry name" value="ATP-DEPENDENT HELICASE IRC3-RELATED"/>
    <property type="match status" value="1"/>
</dbReference>
<dbReference type="InterPro" id="IPR006935">
    <property type="entry name" value="Helicase/UvrB_N"/>
</dbReference>
<feature type="domain" description="Helicase C-terminal" evidence="2">
    <location>
        <begin position="229"/>
        <end position="369"/>
    </location>
</feature>
<dbReference type="EMBL" id="LCPC01000002">
    <property type="protein sequence ID" value="KKU90024.1"/>
    <property type="molecule type" value="Genomic_DNA"/>
</dbReference>
<dbReference type="PROSITE" id="PS51192">
    <property type="entry name" value="HELICASE_ATP_BIND_1"/>
    <property type="match status" value="1"/>
</dbReference>
<dbReference type="InterPro" id="IPR014001">
    <property type="entry name" value="Helicase_ATP-bd"/>
</dbReference>
<evidence type="ECO:0000259" key="2">
    <source>
        <dbReference type="PROSITE" id="PS51194"/>
    </source>
</evidence>
<evidence type="ECO:0000259" key="1">
    <source>
        <dbReference type="PROSITE" id="PS51192"/>
    </source>
</evidence>
<gene>
    <name evidence="3" type="ORF">UY20_C0002G0004</name>
</gene>
<dbReference type="SMART" id="SM00490">
    <property type="entry name" value="HELICc"/>
    <property type="match status" value="1"/>
</dbReference>
<reference evidence="3 4" key="1">
    <citation type="journal article" date="2015" name="Nature">
        <title>rRNA introns, odd ribosomes, and small enigmatic genomes across a large radiation of phyla.</title>
        <authorList>
            <person name="Brown C.T."/>
            <person name="Hug L.A."/>
            <person name="Thomas B.C."/>
            <person name="Sharon I."/>
            <person name="Castelle C.J."/>
            <person name="Singh A."/>
            <person name="Wilkins M.J."/>
            <person name="Williams K.H."/>
            <person name="Banfield J.F."/>
        </authorList>
    </citation>
    <scope>NUCLEOTIDE SEQUENCE [LARGE SCALE GENOMIC DNA]</scope>
</reference>
<evidence type="ECO:0000313" key="4">
    <source>
        <dbReference type="Proteomes" id="UP000034403"/>
    </source>
</evidence>
<organism evidence="3 4">
    <name type="scientific">Candidatus Yanofskybacteria bacterium GW2011_GWA1_48_10</name>
    <dbReference type="NCBI Taxonomy" id="1619022"/>
    <lineage>
        <taxon>Bacteria</taxon>
        <taxon>Candidatus Yanofskyibacteriota</taxon>
    </lineage>
</organism>
<dbReference type="SMART" id="SM00487">
    <property type="entry name" value="DEXDc"/>
    <property type="match status" value="1"/>
</dbReference>